<reference evidence="3 4" key="1">
    <citation type="submission" date="2017-06" db="EMBL/GenBank/DDBJ databases">
        <authorList>
            <person name="Kim H.J."/>
            <person name="Triplett B.A."/>
        </authorList>
    </citation>
    <scope>NUCLEOTIDE SEQUENCE [LARGE SCALE GENOMIC DNA]</scope>
    <source>
        <strain evidence="3 4">594</strain>
    </source>
</reference>
<dbReference type="EMBL" id="NIVX01000031">
    <property type="protein sequence ID" value="OWQ77560.1"/>
    <property type="molecule type" value="Genomic_DNA"/>
</dbReference>
<evidence type="ECO:0000256" key="1">
    <source>
        <dbReference type="SAM" id="MobiDB-lite"/>
    </source>
</evidence>
<keyword evidence="2" id="KW-0732">Signal</keyword>
<feature type="region of interest" description="Disordered" evidence="1">
    <location>
        <begin position="36"/>
        <end position="70"/>
    </location>
</feature>
<protein>
    <submittedName>
        <fullName evidence="3">Uncharacterized protein</fullName>
    </submittedName>
</protein>
<organism evidence="3 4">
    <name type="scientific">Stenotrophomonas maltophilia</name>
    <name type="common">Pseudomonas maltophilia</name>
    <name type="synonym">Xanthomonas maltophilia</name>
    <dbReference type="NCBI Taxonomy" id="40324"/>
    <lineage>
        <taxon>Bacteria</taxon>
        <taxon>Pseudomonadati</taxon>
        <taxon>Pseudomonadota</taxon>
        <taxon>Gammaproteobacteria</taxon>
        <taxon>Lysobacterales</taxon>
        <taxon>Lysobacteraceae</taxon>
        <taxon>Stenotrophomonas</taxon>
        <taxon>Stenotrophomonas maltophilia group</taxon>
    </lineage>
</organism>
<dbReference type="RefSeq" id="WP_072166914.1">
    <property type="nucleotide sequence ID" value="NZ_CP104289.1"/>
</dbReference>
<sequence length="235" mass="25947">MKQPPSTRLVFSMVLLLLAGVAVAGGALQTLAETMGHSVQDDRATTPITTPPPRERPASLAPIPEPRPMPMPERSNRLFDADYLLAARQALEQMPALAGHRLMVFHSIHFYDDGRINLDLVDPQQPTHVDSYHFEHGQWRKGDPVDPQRFAPTITLRRSSTALANIDFEAVPRVAQALQAQRNALMATPGDVGHVYVIVRKGGRLVWLPDEVAGDRQSARLSFDAQGRSGNANRR</sequence>
<feature type="signal peptide" evidence="2">
    <location>
        <begin position="1"/>
        <end position="24"/>
    </location>
</feature>
<accession>A0A246ICL3</accession>
<evidence type="ECO:0000313" key="3">
    <source>
        <dbReference type="EMBL" id="OWQ77560.1"/>
    </source>
</evidence>
<gene>
    <name evidence="3" type="ORF">CEE63_03900</name>
</gene>
<evidence type="ECO:0000256" key="2">
    <source>
        <dbReference type="SAM" id="SignalP"/>
    </source>
</evidence>
<dbReference type="AlphaFoldDB" id="A0A246ICL3"/>
<comment type="caution">
    <text evidence="3">The sequence shown here is derived from an EMBL/GenBank/DDBJ whole genome shotgun (WGS) entry which is preliminary data.</text>
</comment>
<name>A0A246ICL3_STEMA</name>
<evidence type="ECO:0000313" key="4">
    <source>
        <dbReference type="Proteomes" id="UP000197090"/>
    </source>
</evidence>
<dbReference type="Proteomes" id="UP000197090">
    <property type="component" value="Unassembled WGS sequence"/>
</dbReference>
<proteinExistence type="predicted"/>
<feature type="chain" id="PRO_5043399950" evidence="2">
    <location>
        <begin position="25"/>
        <end position="235"/>
    </location>
</feature>